<dbReference type="Proteomes" id="UP000824533">
    <property type="component" value="Linkage Group LG19"/>
</dbReference>
<gene>
    <name evidence="1" type="ORF">K1T71_010584</name>
</gene>
<proteinExistence type="predicted"/>
<comment type="caution">
    <text evidence="1">The sequence shown here is derived from an EMBL/GenBank/DDBJ whole genome shotgun (WGS) entry which is preliminary data.</text>
</comment>
<protein>
    <submittedName>
        <fullName evidence="1">Uncharacterized protein</fullName>
    </submittedName>
</protein>
<organism evidence="1 2">
    <name type="scientific">Dendrolimus kikuchii</name>
    <dbReference type="NCBI Taxonomy" id="765133"/>
    <lineage>
        <taxon>Eukaryota</taxon>
        <taxon>Metazoa</taxon>
        <taxon>Ecdysozoa</taxon>
        <taxon>Arthropoda</taxon>
        <taxon>Hexapoda</taxon>
        <taxon>Insecta</taxon>
        <taxon>Pterygota</taxon>
        <taxon>Neoptera</taxon>
        <taxon>Endopterygota</taxon>
        <taxon>Lepidoptera</taxon>
        <taxon>Glossata</taxon>
        <taxon>Ditrysia</taxon>
        <taxon>Bombycoidea</taxon>
        <taxon>Lasiocampidae</taxon>
        <taxon>Dendrolimus</taxon>
    </lineage>
</organism>
<evidence type="ECO:0000313" key="2">
    <source>
        <dbReference type="Proteomes" id="UP000824533"/>
    </source>
</evidence>
<dbReference type="EMBL" id="CM034405">
    <property type="protein sequence ID" value="KAJ0173435.1"/>
    <property type="molecule type" value="Genomic_DNA"/>
</dbReference>
<evidence type="ECO:0000313" key="1">
    <source>
        <dbReference type="EMBL" id="KAJ0173435.1"/>
    </source>
</evidence>
<name>A0ACC1CPA4_9NEOP</name>
<accession>A0ACC1CPA4</accession>
<sequence>MEMKNRSVHEEHSKSPIPSPRLFKTVSHESPEGVLIYENTEPFVALPQECNTMDSEVTEEVPINENVEPTSTPPKIFLWTQLLAAFAVSMGLLLNGFAFAYSYHGLSSLLSSPLNTDRANDIDWTIRSMPWATIIGSLLGAPLVTYVGRRYSIMGACVPYFIGWILIASAPNLYFFIAGRILCGLCAGIVSSASPVYIVETVQPQVRGALGLLPSAFKSGGVLLAYSAGAYLDWSKMAYIGAVLSVIYALLMLATPESPRWYIAKGRTHDAREALQWLRGKKTNVDKEMQDLTQFQIETDKTNGTALKQMFYMANIPTVFIALTLMLFQQLNGNSAMFYYAHKMYQKSSGIDDVQLFTIIISITSIVSMSIAVVVVDLIGRKIMLYISSGTNILSLVILAAYAYRKEVKLDISVGWLPEACVVLYVVGTAIGNGSIPWLMLGEILPLKIRGTAASLITGIFWAGSYYITSSFQYMINYTTVYSAVLIYVVIRLVELLFILFCVPETRGKSLEEIEINLTQRVKNVK</sequence>
<reference evidence="1 2" key="1">
    <citation type="journal article" date="2021" name="Front. Genet.">
        <title>Chromosome-Level Genome Assembly Reveals Significant Gene Expansion in the Toll and IMD Signaling Pathways of Dendrolimus kikuchii.</title>
        <authorList>
            <person name="Zhou J."/>
            <person name="Wu P."/>
            <person name="Xiong Z."/>
            <person name="Liu N."/>
            <person name="Zhao N."/>
            <person name="Ji M."/>
            <person name="Qiu Y."/>
            <person name="Yang B."/>
        </authorList>
    </citation>
    <scope>NUCLEOTIDE SEQUENCE [LARGE SCALE GENOMIC DNA]</scope>
    <source>
        <strain evidence="1">Ann1</strain>
    </source>
</reference>
<keyword evidence="2" id="KW-1185">Reference proteome</keyword>